<sequence length="84" mass="9212">MSYNRAKEVVERNRDVIRERYRSVQGTGIGAFDDSVTDASGQGENFAIHVYVLSLADVPESPQAIDGVPLVFKVSGKFSVLPVR</sequence>
<evidence type="ECO:0000313" key="1">
    <source>
        <dbReference type="EMBL" id="MQY16026.1"/>
    </source>
</evidence>
<gene>
    <name evidence="1" type="ORF">SRB5_62180</name>
</gene>
<proteinExistence type="predicted"/>
<comment type="caution">
    <text evidence="1">The sequence shown here is derived from an EMBL/GenBank/DDBJ whole genome shotgun (WGS) entry which is preliminary data.</text>
</comment>
<dbReference type="Proteomes" id="UP000466345">
    <property type="component" value="Unassembled WGS sequence"/>
</dbReference>
<organism evidence="1 2">
    <name type="scientific">Streptomyces smaragdinus</name>
    <dbReference type="NCBI Taxonomy" id="2585196"/>
    <lineage>
        <taxon>Bacteria</taxon>
        <taxon>Bacillati</taxon>
        <taxon>Actinomycetota</taxon>
        <taxon>Actinomycetes</taxon>
        <taxon>Kitasatosporales</taxon>
        <taxon>Streptomycetaceae</taxon>
        <taxon>Streptomyces</taxon>
    </lineage>
</organism>
<name>A0A7K0CRB3_9ACTN</name>
<evidence type="ECO:0000313" key="2">
    <source>
        <dbReference type="Proteomes" id="UP000466345"/>
    </source>
</evidence>
<keyword evidence="2" id="KW-1185">Reference proteome</keyword>
<dbReference type="OrthoDB" id="4244915at2"/>
<dbReference type="EMBL" id="WEGJ01000043">
    <property type="protein sequence ID" value="MQY16026.1"/>
    <property type="molecule type" value="Genomic_DNA"/>
</dbReference>
<accession>A0A7K0CRB3</accession>
<dbReference type="AlphaFoldDB" id="A0A7K0CRB3"/>
<dbReference type="RefSeq" id="WP_153456813.1">
    <property type="nucleotide sequence ID" value="NZ_WEGJ01000043.1"/>
</dbReference>
<reference evidence="1 2" key="1">
    <citation type="submission" date="2019-10" db="EMBL/GenBank/DDBJ databases">
        <title>Streptomyces smaragdinus sp. nov. and Streptomyces fabii sp. nov., isolated from the gut of fungus growing-termite Macrotermes natalensis.</title>
        <authorList>
            <person name="Schwitalla J."/>
            <person name="Benndorf R."/>
            <person name="Martin K."/>
            <person name="De Beer W."/>
            <person name="Kaster A.-K."/>
            <person name="Vollmers J."/>
            <person name="Poulsen M."/>
            <person name="Beemelmanns C."/>
        </authorList>
    </citation>
    <scope>NUCLEOTIDE SEQUENCE [LARGE SCALE GENOMIC DNA]</scope>
    <source>
        <strain evidence="1 2">RB5</strain>
    </source>
</reference>
<protein>
    <submittedName>
        <fullName evidence="1">Uncharacterized protein</fullName>
    </submittedName>
</protein>